<dbReference type="Pfam" id="PF04138">
    <property type="entry name" value="GtrA_DPMS_TM"/>
    <property type="match status" value="1"/>
</dbReference>
<keyword evidence="4 6" id="KW-1133">Transmembrane helix</keyword>
<evidence type="ECO:0000256" key="1">
    <source>
        <dbReference type="ARBA" id="ARBA00004141"/>
    </source>
</evidence>
<comment type="subcellular location">
    <subcellularLocation>
        <location evidence="1">Membrane</location>
        <topology evidence="1">Multi-pass membrane protein</topology>
    </subcellularLocation>
</comment>
<evidence type="ECO:0000256" key="2">
    <source>
        <dbReference type="ARBA" id="ARBA00009399"/>
    </source>
</evidence>
<dbReference type="EMBL" id="OCNJ01000008">
    <property type="protein sequence ID" value="SOD98742.1"/>
    <property type="molecule type" value="Genomic_DNA"/>
</dbReference>
<evidence type="ECO:0000313" key="8">
    <source>
        <dbReference type="EMBL" id="SOD98742.1"/>
    </source>
</evidence>
<evidence type="ECO:0000256" key="3">
    <source>
        <dbReference type="ARBA" id="ARBA00022692"/>
    </source>
</evidence>
<keyword evidence="5 6" id="KW-0472">Membrane</keyword>
<keyword evidence="9" id="KW-1185">Reference proteome</keyword>
<feature type="domain" description="GtrA/DPMS transmembrane" evidence="7">
    <location>
        <begin position="36"/>
        <end position="156"/>
    </location>
</feature>
<dbReference type="RefSeq" id="WP_245913514.1">
    <property type="nucleotide sequence ID" value="NZ_OCNJ01000008.1"/>
</dbReference>
<evidence type="ECO:0000313" key="9">
    <source>
        <dbReference type="Proteomes" id="UP000219621"/>
    </source>
</evidence>
<gene>
    <name evidence="8" type="ORF">SAMN05421508_10869</name>
</gene>
<reference evidence="8 9" key="1">
    <citation type="submission" date="2017-09" db="EMBL/GenBank/DDBJ databases">
        <authorList>
            <person name="Ehlers B."/>
            <person name="Leendertz F.H."/>
        </authorList>
    </citation>
    <scope>NUCLEOTIDE SEQUENCE [LARGE SCALE GENOMIC DNA]</scope>
    <source>
        <strain evidence="8 9">USBA 140</strain>
    </source>
</reference>
<protein>
    <submittedName>
        <fullName evidence="8">Flippase GtrA (Transmembrane translocase of bactoprenol-linked glucose)</fullName>
    </submittedName>
</protein>
<dbReference type="GO" id="GO:0005886">
    <property type="term" value="C:plasma membrane"/>
    <property type="evidence" value="ECO:0007669"/>
    <property type="project" value="TreeGrafter"/>
</dbReference>
<evidence type="ECO:0000259" key="7">
    <source>
        <dbReference type="Pfam" id="PF04138"/>
    </source>
</evidence>
<feature type="transmembrane region" description="Helical" evidence="6">
    <location>
        <begin position="34"/>
        <end position="55"/>
    </location>
</feature>
<feature type="transmembrane region" description="Helical" evidence="6">
    <location>
        <begin position="96"/>
        <end position="122"/>
    </location>
</feature>
<dbReference type="GO" id="GO:0000271">
    <property type="term" value="P:polysaccharide biosynthetic process"/>
    <property type="evidence" value="ECO:0007669"/>
    <property type="project" value="InterPro"/>
</dbReference>
<keyword evidence="3 6" id="KW-0812">Transmembrane</keyword>
<evidence type="ECO:0000256" key="5">
    <source>
        <dbReference type="ARBA" id="ARBA00023136"/>
    </source>
</evidence>
<dbReference type="AlphaFoldDB" id="A0A286GTH9"/>
<evidence type="ECO:0000256" key="4">
    <source>
        <dbReference type="ARBA" id="ARBA00022989"/>
    </source>
</evidence>
<accession>A0A286GTH9</accession>
<feature type="transmembrane region" description="Helical" evidence="6">
    <location>
        <begin position="61"/>
        <end position="84"/>
    </location>
</feature>
<evidence type="ECO:0000256" key="6">
    <source>
        <dbReference type="SAM" id="Phobius"/>
    </source>
</evidence>
<sequence length="159" mass="16704">MSAAGSGGGGPAAGEGAAGATADDRPAVARGGEFLRFLITGGIAAGVNVGSRWLLSHAMPYEAAVLVAYLFGMTTAYLLARALVFAPSGRSRRDEFLRFALVNVAAAAQVWIISVGLARVVFPWAGMTWYAEDIAHVIGVVFPVFTSYLGHRHFSFGRK</sequence>
<organism evidence="8 9">
    <name type="scientific">Caenispirillum bisanense</name>
    <dbReference type="NCBI Taxonomy" id="414052"/>
    <lineage>
        <taxon>Bacteria</taxon>
        <taxon>Pseudomonadati</taxon>
        <taxon>Pseudomonadota</taxon>
        <taxon>Alphaproteobacteria</taxon>
        <taxon>Rhodospirillales</taxon>
        <taxon>Novispirillaceae</taxon>
        <taxon>Caenispirillum</taxon>
    </lineage>
</organism>
<dbReference type="InterPro" id="IPR007267">
    <property type="entry name" value="GtrA_DPMS_TM"/>
</dbReference>
<dbReference type="Proteomes" id="UP000219621">
    <property type="component" value="Unassembled WGS sequence"/>
</dbReference>
<name>A0A286GTH9_9PROT</name>
<comment type="similarity">
    <text evidence="2">Belongs to the GtrA family.</text>
</comment>
<dbReference type="PANTHER" id="PTHR38459:SF1">
    <property type="entry name" value="PROPHAGE BACTOPRENOL-LINKED GLUCOSE TRANSLOCASE HOMOLOG"/>
    <property type="match status" value="1"/>
</dbReference>
<feature type="transmembrane region" description="Helical" evidence="6">
    <location>
        <begin position="134"/>
        <end position="151"/>
    </location>
</feature>
<dbReference type="PANTHER" id="PTHR38459">
    <property type="entry name" value="PROPHAGE BACTOPRENOL-LINKED GLUCOSE TRANSLOCASE HOMOLOG"/>
    <property type="match status" value="1"/>
</dbReference>
<proteinExistence type="inferred from homology"/>
<dbReference type="InterPro" id="IPR051401">
    <property type="entry name" value="GtrA_CellWall_Glycosyl"/>
</dbReference>